<evidence type="ECO:0000313" key="1">
    <source>
        <dbReference type="EMBL" id="EAY18297.1"/>
    </source>
</evidence>
<name>A2DMS6_TRIV3</name>
<sequence length="807" mass="92953">MSSLLNSGVVTIKVEKATRMNASIGGGEIKFEKSYELPARKPTQKLLMPFLTKAPFMWNPEMDFKSNLIYDLPIWPKVESIHVQLDPSVTEFKSEKRIPEKPIVHDKEEEVQFQSNFPKPPLSYAFPEGQEIELLDELPNTTNAAGPIQSKSVHKTRRDGQDIMSSLPEMPANILVSNKEFVETRLIVPFPCNLPIFKDQEYPAPPDQQIDDTTEKVDTSKTQIKIGPKRVYSPDEVYKCKPQNLDKLERLKTPGFIMLMNLSSITANRVPTRRTGFFSGKASLVEHEEDRYITTGYRKRAGDFSDQSIEAMTREATIKLNTLNTKNLASVLSWFKQNIGPLLPMNTVIFLLLNRATMENTSPEKNMQIQHYALFAHYLCMNSTFHDRLITFTNQRYEALINSPQTKITTIQSFIVWIANILKETIISPFYFYRALEGAILKQPQKKAVDIVRTGLSAVGDYLIKKKSSEVATFYRYVQDNCHVCDGYVQFLVKELLEEREKYTKQTPKQEEKAKPIQKQRIQEIKQKVPEYDIASLEEEIEGQYQQTGPNEPFDPSINKSAPLKLVISTIFKFLKNHVRDIHEFVEYLGVIITRLPYNRTEIRREVQIQHPQFQKIVIDEDNPGLWGLAFTFYGELLNCNLFSFVEIIEFIKLIPKEGPQPKLEIIMGRFLSHAIVEENDIIEAAQKTDLMKDEQTLAWAITAVRFTSGEPAAKRAKDLEKDAKPNVVDVGFFCRRLIFDMFGTEDAQMHYKEILKKSEKIFQTSVRLYPEFCQMVLSYSADQLEAEDVIVLEFFDYVKALLNTEM</sequence>
<accession>A2DMS6</accession>
<protein>
    <submittedName>
        <fullName evidence="1">Uncharacterized protein</fullName>
    </submittedName>
</protein>
<dbReference type="Gene3D" id="1.25.40.180">
    <property type="match status" value="1"/>
</dbReference>
<reference evidence="1" key="1">
    <citation type="submission" date="2006-10" db="EMBL/GenBank/DDBJ databases">
        <authorList>
            <person name="Amadeo P."/>
            <person name="Zhao Q."/>
            <person name="Wortman J."/>
            <person name="Fraser-Liggett C."/>
            <person name="Carlton J."/>
        </authorList>
    </citation>
    <scope>NUCLEOTIDE SEQUENCE</scope>
    <source>
        <strain evidence="1">G3</strain>
    </source>
</reference>
<dbReference type="SMR" id="A2DMS6"/>
<keyword evidence="2" id="KW-1185">Reference proteome</keyword>
<dbReference type="VEuPathDB" id="TrichDB:TVAG_254090"/>
<dbReference type="KEGG" id="tva:5463803"/>
<proteinExistence type="predicted"/>
<dbReference type="AlphaFoldDB" id="A2DMS6"/>
<evidence type="ECO:0000313" key="2">
    <source>
        <dbReference type="Proteomes" id="UP000001542"/>
    </source>
</evidence>
<gene>
    <name evidence="1" type="ORF">TVAG_254090</name>
</gene>
<dbReference type="RefSeq" id="XP_001579283.1">
    <property type="nucleotide sequence ID" value="XM_001579233.1"/>
</dbReference>
<dbReference type="Proteomes" id="UP000001542">
    <property type="component" value="Unassembled WGS sequence"/>
</dbReference>
<dbReference type="InParanoid" id="A2DMS6"/>
<dbReference type="EMBL" id="DS113220">
    <property type="protein sequence ID" value="EAY18297.1"/>
    <property type="molecule type" value="Genomic_DNA"/>
</dbReference>
<dbReference type="VEuPathDB" id="TrichDB:TVAGG3_0059260"/>
<organism evidence="1 2">
    <name type="scientific">Trichomonas vaginalis (strain ATCC PRA-98 / G3)</name>
    <dbReference type="NCBI Taxonomy" id="412133"/>
    <lineage>
        <taxon>Eukaryota</taxon>
        <taxon>Metamonada</taxon>
        <taxon>Parabasalia</taxon>
        <taxon>Trichomonadida</taxon>
        <taxon>Trichomonadidae</taxon>
        <taxon>Trichomonas</taxon>
    </lineage>
</organism>
<reference evidence="1" key="2">
    <citation type="journal article" date="2007" name="Science">
        <title>Draft genome sequence of the sexually transmitted pathogen Trichomonas vaginalis.</title>
        <authorList>
            <person name="Carlton J.M."/>
            <person name="Hirt R.P."/>
            <person name="Silva J.C."/>
            <person name="Delcher A.L."/>
            <person name="Schatz M."/>
            <person name="Zhao Q."/>
            <person name="Wortman J.R."/>
            <person name="Bidwell S.L."/>
            <person name="Alsmark U.C.M."/>
            <person name="Besteiro S."/>
            <person name="Sicheritz-Ponten T."/>
            <person name="Noel C.J."/>
            <person name="Dacks J.B."/>
            <person name="Foster P.G."/>
            <person name="Simillion C."/>
            <person name="Van de Peer Y."/>
            <person name="Miranda-Saavedra D."/>
            <person name="Barton G.J."/>
            <person name="Westrop G.D."/>
            <person name="Mueller S."/>
            <person name="Dessi D."/>
            <person name="Fiori P.L."/>
            <person name="Ren Q."/>
            <person name="Paulsen I."/>
            <person name="Zhang H."/>
            <person name="Bastida-Corcuera F.D."/>
            <person name="Simoes-Barbosa A."/>
            <person name="Brown M.T."/>
            <person name="Hayes R.D."/>
            <person name="Mukherjee M."/>
            <person name="Okumura C.Y."/>
            <person name="Schneider R."/>
            <person name="Smith A.J."/>
            <person name="Vanacova S."/>
            <person name="Villalvazo M."/>
            <person name="Haas B.J."/>
            <person name="Pertea M."/>
            <person name="Feldblyum T.V."/>
            <person name="Utterback T.R."/>
            <person name="Shu C.L."/>
            <person name="Osoegawa K."/>
            <person name="de Jong P.J."/>
            <person name="Hrdy I."/>
            <person name="Horvathova L."/>
            <person name="Zubacova Z."/>
            <person name="Dolezal P."/>
            <person name="Malik S.B."/>
            <person name="Logsdon J.M. Jr."/>
            <person name="Henze K."/>
            <person name="Gupta A."/>
            <person name="Wang C.C."/>
            <person name="Dunne R.L."/>
            <person name="Upcroft J.A."/>
            <person name="Upcroft P."/>
            <person name="White O."/>
            <person name="Salzberg S.L."/>
            <person name="Tang P."/>
            <person name="Chiu C.-H."/>
            <person name="Lee Y.-S."/>
            <person name="Embley T.M."/>
            <person name="Coombs G.H."/>
            <person name="Mottram J.C."/>
            <person name="Tachezy J."/>
            <person name="Fraser-Liggett C.M."/>
            <person name="Johnson P.J."/>
        </authorList>
    </citation>
    <scope>NUCLEOTIDE SEQUENCE [LARGE SCALE GENOMIC DNA]</scope>
    <source>
        <strain evidence="1">G3</strain>
    </source>
</reference>